<feature type="domain" description="Ubiquitin-activating enzyme E1 four-helix bundle" evidence="13">
    <location>
        <begin position="243"/>
        <end position="312"/>
    </location>
</feature>
<name>A0A8C7RNT7_ONCMY</name>
<keyword evidence="8 10" id="KW-0067">ATP-binding</keyword>
<dbReference type="InterPro" id="IPR033127">
    <property type="entry name" value="UBQ-activ_enz_E1_Cys_AS"/>
</dbReference>
<dbReference type="InterPro" id="IPR045886">
    <property type="entry name" value="ThiF/MoeB/HesA"/>
</dbReference>
<dbReference type="InterPro" id="IPR042449">
    <property type="entry name" value="Ub-E1_IAD_1"/>
</dbReference>
<feature type="domain" description="THIF-type NAD/FAD binding fold" evidence="11">
    <location>
        <begin position="399"/>
        <end position="584"/>
    </location>
</feature>
<dbReference type="Ensembl" id="ENSOMYT00000059247.2">
    <property type="protein sequence ID" value="ENSOMYP00000054420.2"/>
    <property type="gene ID" value="ENSOMYG00000024858.2"/>
</dbReference>
<dbReference type="Pfam" id="PF16191">
    <property type="entry name" value="E1_4HB"/>
    <property type="match status" value="1"/>
</dbReference>
<dbReference type="InterPro" id="IPR019572">
    <property type="entry name" value="UBA_E1_SCCH"/>
</dbReference>
<evidence type="ECO:0000259" key="11">
    <source>
        <dbReference type="Pfam" id="PF00899"/>
    </source>
</evidence>
<evidence type="ECO:0000256" key="3">
    <source>
        <dbReference type="ARBA" id="ARBA00005673"/>
    </source>
</evidence>
<sequence length="615" mass="68388">EFQELLYSLLHSYVLGHDAMKRMQSSNVLVSGLRGLGVEIAKNVILGGVKSVTLHDQGQAEWRDLSSQFYLREEDLGKNRAEVSRIRLAELNSYVPVVAYTGVLIDDYLTQFQVVVLTNSPLEEQQRVGDFCHSNGIKLVIADTRGLFGQLFCDFGEEMLVIDTNGEQPLSAMISMITKVSALDPYALDPTAVITQAGILLDRSYLVGVHVSDYHSSRFSMFICDTTGFGDYVRGGIVSQVKMPQKVVFKPLTASMAEPEFVLTDFAKFERPGQLHLGFQALHSYQRKHSRLPKPWCQADGEELVSLAKEVNSGQTGSAKVDELDDKLIKKLAFVSAGDLAPLNAFIGGLAAQEVLKACTGKFMPIMQWLYFDALECLSEEEGGAMLTEEDCAPRNSRYDGQIAVFGSQLQEELAKQRYFLVGAGAIGCELLKNFAMIGLASGEGEVIVTDMDTIEKSNLNRQFLFRPWDVTKMKSETAAAAVKQMNPSIRITGHQNRVGPDTERVYDDDFFESLHGVANALDNVDARMYMDRRCVYYRKPLLESGTLGTKGNVQVVIPFLTESYSSSQDPPEKSIPICTLKNFPNAIEHTLQWARDEFEGLFKQPSENAMQYLT</sequence>
<evidence type="ECO:0000256" key="1">
    <source>
        <dbReference type="ARBA" id="ARBA00000488"/>
    </source>
</evidence>
<feature type="active site" description="Glycyl thioester intermediate" evidence="9">
    <location>
        <position position="579"/>
    </location>
</feature>
<proteinExistence type="inferred from homology"/>
<dbReference type="GeneTree" id="ENSGT00940000165405"/>
<comment type="pathway">
    <text evidence="2">Protein modification; protein ubiquitination.</text>
</comment>
<evidence type="ECO:0000259" key="13">
    <source>
        <dbReference type="Pfam" id="PF16191"/>
    </source>
</evidence>
<dbReference type="GO" id="GO:0016925">
    <property type="term" value="P:protein sumoylation"/>
    <property type="evidence" value="ECO:0007669"/>
    <property type="project" value="TreeGrafter"/>
</dbReference>
<dbReference type="Proteomes" id="UP000694395">
    <property type="component" value="Unassembled WGS sequence"/>
</dbReference>
<dbReference type="FunFam" id="3.50.50.80:FF:000001">
    <property type="entry name" value="ubiquitin-like modifier-activating enzyme 1"/>
    <property type="match status" value="1"/>
</dbReference>
<dbReference type="AlphaFoldDB" id="A0A8C7RNT7"/>
<dbReference type="InterPro" id="IPR018075">
    <property type="entry name" value="UBQ-activ_enz_E1"/>
</dbReference>
<dbReference type="InterPro" id="IPR000011">
    <property type="entry name" value="UBQ/SUMO-activ_enz_E1-like"/>
</dbReference>
<dbReference type="Gene3D" id="3.40.50.12550">
    <property type="entry name" value="Ubiquitin-activating enzyme E1, inactive adenylation domain, subdomain 2"/>
    <property type="match status" value="1"/>
</dbReference>
<comment type="catalytic activity">
    <reaction evidence="1">
        <text>ATP + ubiquitin + [E1 ubiquitin-activating enzyme]-L-cysteine = AMP + diphosphate + S-ubiquitinyl-[E1 ubiquitin-activating enzyme]-L-cysteine.</text>
        <dbReference type="EC" id="6.2.1.45"/>
    </reaction>
</comment>
<evidence type="ECO:0000256" key="7">
    <source>
        <dbReference type="ARBA" id="ARBA00022786"/>
    </source>
</evidence>
<evidence type="ECO:0000256" key="2">
    <source>
        <dbReference type="ARBA" id="ARBA00004906"/>
    </source>
</evidence>
<evidence type="ECO:0000256" key="6">
    <source>
        <dbReference type="ARBA" id="ARBA00022741"/>
    </source>
</evidence>
<dbReference type="PRINTS" id="PR01849">
    <property type="entry name" value="UBIQUITINACT"/>
</dbReference>
<evidence type="ECO:0000256" key="10">
    <source>
        <dbReference type="RuleBase" id="RU000519"/>
    </source>
</evidence>
<dbReference type="EC" id="6.2.1.45" evidence="4"/>
<evidence type="ECO:0000256" key="8">
    <source>
        <dbReference type="ARBA" id="ARBA00022840"/>
    </source>
</evidence>
<dbReference type="InterPro" id="IPR035985">
    <property type="entry name" value="Ubiquitin-activating_enz"/>
</dbReference>
<accession>A0A8C7RNT7</accession>
<dbReference type="UniPathway" id="UPA00143"/>
<dbReference type="GO" id="GO:0019948">
    <property type="term" value="F:SUMO activating enzyme activity"/>
    <property type="evidence" value="ECO:0007669"/>
    <property type="project" value="TreeGrafter"/>
</dbReference>
<dbReference type="Pfam" id="PF00899">
    <property type="entry name" value="ThiF"/>
    <property type="match status" value="1"/>
</dbReference>
<dbReference type="GO" id="GO:0005737">
    <property type="term" value="C:cytoplasm"/>
    <property type="evidence" value="ECO:0007669"/>
    <property type="project" value="TreeGrafter"/>
</dbReference>
<keyword evidence="15" id="KW-1185">Reference proteome</keyword>
<dbReference type="GO" id="GO:0005524">
    <property type="term" value="F:ATP binding"/>
    <property type="evidence" value="ECO:0007669"/>
    <property type="project" value="UniProtKB-KW"/>
</dbReference>
<dbReference type="Gene3D" id="1.10.10.2660">
    <property type="entry name" value="Ubiquitin-activating enzyme E1, SCCH domain"/>
    <property type="match status" value="1"/>
</dbReference>
<dbReference type="Gene3D" id="3.50.50.80">
    <property type="entry name" value="Ubiquitin-activating enzyme E1, inactive adenylation domain, subdomain 1"/>
    <property type="match status" value="1"/>
</dbReference>
<evidence type="ECO:0000313" key="15">
    <source>
        <dbReference type="Proteomes" id="UP000694395"/>
    </source>
</evidence>
<dbReference type="InterPro" id="IPR032420">
    <property type="entry name" value="E1_4HB"/>
</dbReference>
<evidence type="ECO:0000256" key="9">
    <source>
        <dbReference type="PROSITE-ProRule" id="PRU10132"/>
    </source>
</evidence>
<keyword evidence="5 10" id="KW-0436">Ligase</keyword>
<dbReference type="GO" id="GO:0004839">
    <property type="term" value="F:ubiquitin activating enzyme activity"/>
    <property type="evidence" value="ECO:0007669"/>
    <property type="project" value="UniProtKB-EC"/>
</dbReference>
<organism evidence="14 15">
    <name type="scientific">Oncorhynchus mykiss</name>
    <name type="common">Rainbow trout</name>
    <name type="synonym">Salmo gairdneri</name>
    <dbReference type="NCBI Taxonomy" id="8022"/>
    <lineage>
        <taxon>Eukaryota</taxon>
        <taxon>Metazoa</taxon>
        <taxon>Chordata</taxon>
        <taxon>Craniata</taxon>
        <taxon>Vertebrata</taxon>
        <taxon>Euteleostomi</taxon>
        <taxon>Actinopterygii</taxon>
        <taxon>Neopterygii</taxon>
        <taxon>Teleostei</taxon>
        <taxon>Protacanthopterygii</taxon>
        <taxon>Salmoniformes</taxon>
        <taxon>Salmonidae</taxon>
        <taxon>Salmoninae</taxon>
        <taxon>Oncorhynchus</taxon>
    </lineage>
</organism>
<keyword evidence="7 10" id="KW-0833">Ubl conjugation pathway</keyword>
<protein>
    <recommendedName>
        <fullName evidence="4">E1 ubiquitin-activating enzyme</fullName>
        <ecNumber evidence="4">6.2.1.45</ecNumber>
    </recommendedName>
</protein>
<feature type="domain" description="Ubiquitin-activating enzyme SCCH" evidence="12">
    <location>
        <begin position="585"/>
        <end position="614"/>
    </location>
</feature>
<dbReference type="CDD" id="cd01491">
    <property type="entry name" value="Ube1_repeat1"/>
    <property type="match status" value="1"/>
</dbReference>
<dbReference type="Pfam" id="PF10585">
    <property type="entry name" value="UBA_E1_SCCH"/>
    <property type="match status" value="1"/>
</dbReference>
<evidence type="ECO:0000313" key="14">
    <source>
        <dbReference type="Ensembl" id="ENSOMYP00000054420.2"/>
    </source>
</evidence>
<dbReference type="InterPro" id="IPR000594">
    <property type="entry name" value="ThiF_NAD_FAD-bd"/>
</dbReference>
<reference evidence="14" key="2">
    <citation type="submission" date="2025-09" db="UniProtKB">
        <authorList>
            <consortium name="Ensembl"/>
        </authorList>
    </citation>
    <scope>IDENTIFICATION</scope>
</reference>
<dbReference type="PANTHER" id="PTHR10953:SF4">
    <property type="entry name" value="UBIQUITIN-ACTIVATING ENZYME E1 C-TERMINAL DOMAIN-CONTAINING PROTEIN"/>
    <property type="match status" value="1"/>
</dbReference>
<dbReference type="FunFam" id="3.40.50.720:FF:000015">
    <property type="entry name" value="Ubiquitin-activating enzyme E1 1"/>
    <property type="match status" value="1"/>
</dbReference>
<dbReference type="NCBIfam" id="TIGR01408">
    <property type="entry name" value="Ube1"/>
    <property type="match status" value="1"/>
</dbReference>
<evidence type="ECO:0000256" key="5">
    <source>
        <dbReference type="ARBA" id="ARBA00022598"/>
    </source>
</evidence>
<dbReference type="Gene3D" id="3.40.50.720">
    <property type="entry name" value="NAD(P)-binding Rossmann-like Domain"/>
    <property type="match status" value="1"/>
</dbReference>
<dbReference type="PANTHER" id="PTHR10953">
    <property type="entry name" value="UBIQUITIN-ACTIVATING ENZYME E1"/>
    <property type="match status" value="1"/>
</dbReference>
<dbReference type="SUPFAM" id="SSF69572">
    <property type="entry name" value="Activating enzymes of the ubiquitin-like proteins"/>
    <property type="match status" value="2"/>
</dbReference>
<dbReference type="InterPro" id="IPR042302">
    <property type="entry name" value="E1_FCCH_sf"/>
</dbReference>
<dbReference type="GO" id="GO:0031510">
    <property type="term" value="C:SUMO activating enzyme complex"/>
    <property type="evidence" value="ECO:0007669"/>
    <property type="project" value="TreeGrafter"/>
</dbReference>
<keyword evidence="6 10" id="KW-0547">Nucleotide-binding</keyword>
<evidence type="ECO:0000259" key="12">
    <source>
        <dbReference type="Pfam" id="PF10585"/>
    </source>
</evidence>
<reference evidence="14" key="1">
    <citation type="submission" date="2025-08" db="UniProtKB">
        <authorList>
            <consortium name="Ensembl"/>
        </authorList>
    </citation>
    <scope>IDENTIFICATION</scope>
</reference>
<dbReference type="FunFam" id="3.40.50.12550:FF:000001">
    <property type="entry name" value="Ubiquitin-activating enzyme E1 1"/>
    <property type="match status" value="1"/>
</dbReference>
<dbReference type="Gene3D" id="2.40.30.180">
    <property type="entry name" value="Ubiquitin-activating enzyme E1, FCCH domain"/>
    <property type="match status" value="1"/>
</dbReference>
<evidence type="ECO:0000256" key="4">
    <source>
        <dbReference type="ARBA" id="ARBA00012990"/>
    </source>
</evidence>
<dbReference type="PROSITE" id="PS00865">
    <property type="entry name" value="UBIQUITIN_ACTIVAT_2"/>
    <property type="match status" value="1"/>
</dbReference>
<comment type="similarity">
    <text evidence="3 10">Belongs to the ubiquitin-activating E1 family.</text>
</comment>
<dbReference type="InterPro" id="IPR042063">
    <property type="entry name" value="Ubi_acti_E1_SCCH"/>
</dbReference>